<evidence type="ECO:0000313" key="1">
    <source>
        <dbReference type="EMBL" id="KAJ1138968.1"/>
    </source>
</evidence>
<comment type="caution">
    <text evidence="1">The sequence shown here is derived from an EMBL/GenBank/DDBJ whole genome shotgun (WGS) entry which is preliminary data.</text>
</comment>
<protein>
    <submittedName>
        <fullName evidence="1">Uncharacterized protein</fullName>
    </submittedName>
</protein>
<evidence type="ECO:0000313" key="2">
    <source>
        <dbReference type="Proteomes" id="UP001066276"/>
    </source>
</evidence>
<sequence length="74" mass="8040">MPPAYLHCQQRLSSLPDRLPGQEGPQLSAAHLLAPPSQAFHLRRQLFMAEAGAQSSLPKPAAPAYLLLRLAIET</sequence>
<keyword evidence="2" id="KW-1185">Reference proteome</keyword>
<dbReference type="AlphaFoldDB" id="A0AAV7QFE7"/>
<accession>A0AAV7QFE7</accession>
<name>A0AAV7QFE7_PLEWA</name>
<organism evidence="1 2">
    <name type="scientific">Pleurodeles waltl</name>
    <name type="common">Iberian ribbed newt</name>
    <dbReference type="NCBI Taxonomy" id="8319"/>
    <lineage>
        <taxon>Eukaryota</taxon>
        <taxon>Metazoa</taxon>
        <taxon>Chordata</taxon>
        <taxon>Craniata</taxon>
        <taxon>Vertebrata</taxon>
        <taxon>Euteleostomi</taxon>
        <taxon>Amphibia</taxon>
        <taxon>Batrachia</taxon>
        <taxon>Caudata</taxon>
        <taxon>Salamandroidea</taxon>
        <taxon>Salamandridae</taxon>
        <taxon>Pleurodelinae</taxon>
        <taxon>Pleurodeles</taxon>
    </lineage>
</organism>
<reference evidence="1" key="1">
    <citation type="journal article" date="2022" name="bioRxiv">
        <title>Sequencing and chromosome-scale assembly of the giantPleurodeles waltlgenome.</title>
        <authorList>
            <person name="Brown T."/>
            <person name="Elewa A."/>
            <person name="Iarovenko S."/>
            <person name="Subramanian E."/>
            <person name="Araus A.J."/>
            <person name="Petzold A."/>
            <person name="Susuki M."/>
            <person name="Suzuki K.-i.T."/>
            <person name="Hayashi T."/>
            <person name="Toyoda A."/>
            <person name="Oliveira C."/>
            <person name="Osipova E."/>
            <person name="Leigh N.D."/>
            <person name="Simon A."/>
            <person name="Yun M.H."/>
        </authorList>
    </citation>
    <scope>NUCLEOTIDE SEQUENCE</scope>
    <source>
        <strain evidence="1">20211129_DDA</strain>
        <tissue evidence="1">Liver</tissue>
    </source>
</reference>
<gene>
    <name evidence="1" type="ORF">NDU88_005347</name>
</gene>
<dbReference type="Proteomes" id="UP001066276">
    <property type="component" value="Chromosome 6"/>
</dbReference>
<proteinExistence type="predicted"/>
<dbReference type="EMBL" id="JANPWB010000010">
    <property type="protein sequence ID" value="KAJ1138968.1"/>
    <property type="molecule type" value="Genomic_DNA"/>
</dbReference>